<evidence type="ECO:0000256" key="2">
    <source>
        <dbReference type="ARBA" id="ARBA00009137"/>
    </source>
</evidence>
<dbReference type="Pfam" id="PF02386">
    <property type="entry name" value="TrkH"/>
    <property type="match status" value="1"/>
</dbReference>
<gene>
    <name evidence="12" type="ORF">LAME_0G05336G</name>
</gene>
<keyword evidence="4 10" id="KW-0633">Potassium transport</keyword>
<keyword evidence="9 10" id="KW-0472">Membrane</keyword>
<feature type="region of interest" description="Disordered" evidence="11">
    <location>
        <begin position="522"/>
        <end position="541"/>
    </location>
</feature>
<evidence type="ECO:0000313" key="13">
    <source>
        <dbReference type="Proteomes" id="UP000191144"/>
    </source>
</evidence>
<organism evidence="12 13">
    <name type="scientific">Lachancea meyersii CBS 8951</name>
    <dbReference type="NCBI Taxonomy" id="1266667"/>
    <lineage>
        <taxon>Eukaryota</taxon>
        <taxon>Fungi</taxon>
        <taxon>Dikarya</taxon>
        <taxon>Ascomycota</taxon>
        <taxon>Saccharomycotina</taxon>
        <taxon>Saccharomycetes</taxon>
        <taxon>Saccharomycetales</taxon>
        <taxon>Saccharomycetaceae</taxon>
        <taxon>Lachancea</taxon>
    </lineage>
</organism>
<dbReference type="Proteomes" id="UP000191144">
    <property type="component" value="Chromosome G"/>
</dbReference>
<feature type="region of interest" description="Disordered" evidence="11">
    <location>
        <begin position="1058"/>
        <end position="1188"/>
    </location>
</feature>
<dbReference type="GO" id="GO:0030007">
    <property type="term" value="P:intracellular potassium ion homeostasis"/>
    <property type="evidence" value="ECO:0007669"/>
    <property type="project" value="UniProtKB-UniRule"/>
</dbReference>
<dbReference type="InterPro" id="IPR003445">
    <property type="entry name" value="Cat_transpt"/>
</dbReference>
<protein>
    <recommendedName>
        <fullName evidence="10">Potassium transport protein</fullName>
    </recommendedName>
</protein>
<proteinExistence type="inferred from homology"/>
<dbReference type="PANTHER" id="PTHR31064:SF30">
    <property type="entry name" value="HIGH-AFFINITY POTASSIUM TRANSPORT PROTEIN-RELATED"/>
    <property type="match status" value="1"/>
</dbReference>
<feature type="transmembrane region" description="Helical" evidence="10">
    <location>
        <begin position="671"/>
        <end position="690"/>
    </location>
</feature>
<evidence type="ECO:0000256" key="8">
    <source>
        <dbReference type="ARBA" id="ARBA00023065"/>
    </source>
</evidence>
<feature type="transmembrane region" description="Helical" evidence="10">
    <location>
        <begin position="108"/>
        <end position="132"/>
    </location>
</feature>
<evidence type="ECO:0000256" key="9">
    <source>
        <dbReference type="ARBA" id="ARBA00023136"/>
    </source>
</evidence>
<sequence length="1188" mass="134502">MRAWKTLNRRPTLASINVSYHKTLGHRLRDVIEYIGNKVHPFVKYIFPNFIAIHYFYIIFMIALGSILMYPVKNYAYIDILFTATGACTQGGLNTININEMTLYQQIVIYLLCCLTTPIWIHGTLAFVRLYWFERHFDGIKDWSKKNFKMRRTKTLIQREVTRTGTGMQRRPTLKNGHNDHSFTNNRDFQSKLFSGQMVNREENTGAKDNYEMNTLKENTGDQLDKKDAHASSSTVSTKSIEQGDDTPGIKFGAMPKPPKNDSGRSVAATEKFSGRRGSEDISPADMFRSIAMLRSQHDIEERDEDGPALVINGPAERHEMVTRINVPAKSNSNPAFSPIQSDATVPPSPTHSDTTVLSTLRDTNPVQMTLNNSPGSAETSSGSFSKEEDNKPVQWAPDQDNDRFAPSSIHFQDARPPPSRGRKQMFGRRSTRFEMKQKIPKKFIRSGKLRERLRNLRSETNEDGNDADMELESSDNESAEPNYMPEDLNPVQSASNEASEMSDLEKVHSNLVVPSQDATGGAKFYKRSNTMEPPGDRNLELLTKSPSFQRMIYEKWKEDRRRNGGFLRRKNSALTRSYSGFGGGREPSLGLERGQGETSDDEEALGEYAGMSFDQPLQRPPRLQRMSTNYLSYQPKIGRNSTFVGLNEVQRAELGGVEYRANKLLCRLVLVYYIGFHIMAFVMLLPWITKMKKYITLVRSDGISPAWWGFFTSMSAFNDLGLTLTPDSMMSFNKAIYPLIVMIWFIIIGNTGFPVFLRFIIWVMFKLSPELSLTKESLGFLLDHPRRCFTLLFPSAPTWWLLFILVALNVVDLILFIVLDLNSQVVEGLSSGFKVLDGLFQAVSTRTAGFSVLNLSMLHPSVQVSYMLMMYVSVLPLAISIRRTNVYEEQSLGIYHPHDENEGSDQDSRIDKSPKSFIGAHLRRQLSFDLWFLFLGLFIICISEGSKIKDPKKPDFTVFQVLFEVVSAYGTVGLSLGYPNTDQSFSAQFNTFSKVIVIFMMVRGRHRGLPYTLDRAIILPSQSLEQRDEIEDKNRENGSGNRDPLLAYLRDRSKSAEGRFKSMLPGRKSSHRQQQGVRRMHTNETQSTPRGYVRAENARSPSLRGSVNYQSSARDSAASRGEISPTSRSPHASHGNLESERGTFGEHRDNSSRFSATRSTDEYQEDDSQLSKEAPDAQEGNPARVLP</sequence>
<dbReference type="PIRSF" id="PIRSF002450">
    <property type="entry name" value="K+_transpter_TRK"/>
    <property type="match status" value="1"/>
</dbReference>
<evidence type="ECO:0000256" key="6">
    <source>
        <dbReference type="ARBA" id="ARBA00022958"/>
    </source>
</evidence>
<dbReference type="OrthoDB" id="9999863at2759"/>
<feature type="region of interest" description="Disordered" evidence="11">
    <location>
        <begin position="578"/>
        <end position="599"/>
    </location>
</feature>
<keyword evidence="8 10" id="KW-0406">Ion transport</keyword>
<feature type="compositionally biased region" description="Polar residues" evidence="11">
    <location>
        <begin position="1100"/>
        <end position="1115"/>
    </location>
</feature>
<feature type="transmembrane region" description="Helical" evidence="10">
    <location>
        <begin position="959"/>
        <end position="979"/>
    </location>
</feature>
<comment type="similarity">
    <text evidence="2 10">Belongs to the TrkH potassium transport family.</text>
</comment>
<evidence type="ECO:0000256" key="10">
    <source>
        <dbReference type="PIRNR" id="PIRNR002450"/>
    </source>
</evidence>
<evidence type="ECO:0000256" key="5">
    <source>
        <dbReference type="ARBA" id="ARBA00022692"/>
    </source>
</evidence>
<evidence type="ECO:0000256" key="4">
    <source>
        <dbReference type="ARBA" id="ARBA00022538"/>
    </source>
</evidence>
<feature type="compositionally biased region" description="Polar residues" evidence="11">
    <location>
        <begin position="351"/>
        <end position="385"/>
    </location>
</feature>
<dbReference type="GO" id="GO:0140107">
    <property type="term" value="F:high-affinity potassium ion transmembrane transporter activity"/>
    <property type="evidence" value="ECO:0007669"/>
    <property type="project" value="TreeGrafter"/>
</dbReference>
<feature type="compositionally biased region" description="Basic and acidic residues" evidence="11">
    <location>
        <begin position="449"/>
        <end position="461"/>
    </location>
</feature>
<feature type="transmembrane region" description="Helical" evidence="10">
    <location>
        <begin position="740"/>
        <end position="766"/>
    </location>
</feature>
<feature type="compositionally biased region" description="Basic and acidic residues" evidence="11">
    <location>
        <begin position="219"/>
        <end position="230"/>
    </location>
</feature>
<keyword evidence="13" id="KW-1185">Reference proteome</keyword>
<feature type="region of interest" description="Disordered" evidence="11">
    <location>
        <begin position="218"/>
        <end position="282"/>
    </location>
</feature>
<evidence type="ECO:0000256" key="1">
    <source>
        <dbReference type="ARBA" id="ARBA00004141"/>
    </source>
</evidence>
<reference evidence="13" key="1">
    <citation type="submission" date="2016-03" db="EMBL/GenBank/DDBJ databases">
        <authorList>
            <person name="Devillers Hugo."/>
        </authorList>
    </citation>
    <scope>NUCLEOTIDE SEQUENCE [LARGE SCALE GENOMIC DNA]</scope>
</reference>
<feature type="compositionally biased region" description="Polar residues" evidence="11">
    <location>
        <begin position="491"/>
        <end position="500"/>
    </location>
</feature>
<feature type="transmembrane region" description="Helical" evidence="10">
    <location>
        <begin position="75"/>
        <end position="96"/>
    </location>
</feature>
<keyword evidence="6 10" id="KW-0630">Potassium</keyword>
<feature type="transmembrane region" description="Helical" evidence="10">
    <location>
        <begin position="46"/>
        <end position="69"/>
    </location>
</feature>
<feature type="compositionally biased region" description="Polar residues" evidence="11">
    <location>
        <begin position="329"/>
        <end position="344"/>
    </location>
</feature>
<feature type="compositionally biased region" description="Basic residues" evidence="11">
    <location>
        <begin position="439"/>
        <end position="448"/>
    </location>
</feature>
<feature type="compositionally biased region" description="Basic residues" evidence="11">
    <location>
        <begin position="421"/>
        <end position="431"/>
    </location>
</feature>
<dbReference type="AlphaFoldDB" id="A0A1G4K795"/>
<dbReference type="InterPro" id="IPR051143">
    <property type="entry name" value="TrkH_K-transport"/>
</dbReference>
<feature type="compositionally biased region" description="Polar residues" evidence="11">
    <location>
        <begin position="231"/>
        <end position="241"/>
    </location>
</feature>
<dbReference type="InterPro" id="IPR004773">
    <property type="entry name" value="K/Na_transp_Trk1/HKT1"/>
</dbReference>
<keyword evidence="5 10" id="KW-0812">Transmembrane</keyword>
<dbReference type="InterPro" id="IPR015958">
    <property type="entry name" value="Trk1_fungi"/>
</dbReference>
<keyword evidence="7 10" id="KW-1133">Transmembrane helix</keyword>
<dbReference type="GO" id="GO:0005886">
    <property type="term" value="C:plasma membrane"/>
    <property type="evidence" value="ECO:0007669"/>
    <property type="project" value="InterPro"/>
</dbReference>
<name>A0A1G4K795_9SACH</name>
<evidence type="ECO:0000256" key="3">
    <source>
        <dbReference type="ARBA" id="ARBA00022448"/>
    </source>
</evidence>
<feature type="region of interest" description="Disordered" evidence="11">
    <location>
        <begin position="329"/>
        <end position="504"/>
    </location>
</feature>
<feature type="transmembrane region" description="Helical" evidence="10">
    <location>
        <begin position="800"/>
        <end position="820"/>
    </location>
</feature>
<feature type="transmembrane region" description="Helical" evidence="10">
    <location>
        <begin position="865"/>
        <end position="882"/>
    </location>
</feature>
<evidence type="ECO:0000256" key="11">
    <source>
        <dbReference type="SAM" id="MobiDB-lite"/>
    </source>
</evidence>
<dbReference type="GO" id="GO:1990573">
    <property type="term" value="P:potassium ion import across plasma membrane"/>
    <property type="evidence" value="ECO:0007669"/>
    <property type="project" value="TreeGrafter"/>
</dbReference>
<evidence type="ECO:0000313" key="12">
    <source>
        <dbReference type="EMBL" id="SCU99764.1"/>
    </source>
</evidence>
<feature type="compositionally biased region" description="Acidic residues" evidence="11">
    <location>
        <begin position="462"/>
        <end position="479"/>
    </location>
</feature>
<accession>A0A1G4K795</accession>
<dbReference type="PANTHER" id="PTHR31064">
    <property type="entry name" value="POTASSIUM TRANSPORT PROTEIN DDB_G0292412-RELATED"/>
    <property type="match status" value="1"/>
</dbReference>
<feature type="compositionally biased region" description="Basic and acidic residues" evidence="11">
    <location>
        <begin position="1138"/>
        <end position="1152"/>
    </location>
</feature>
<dbReference type="NCBIfam" id="TIGR00934">
    <property type="entry name" value="2a38euk"/>
    <property type="match status" value="1"/>
</dbReference>
<comment type="subcellular location">
    <subcellularLocation>
        <location evidence="1">Membrane</location>
        <topology evidence="1">Multi-pass membrane protein</topology>
    </subcellularLocation>
</comment>
<evidence type="ECO:0000256" key="7">
    <source>
        <dbReference type="ARBA" id="ARBA00022989"/>
    </source>
</evidence>
<keyword evidence="3 10" id="KW-0813">Transport</keyword>
<dbReference type="EMBL" id="LT598484">
    <property type="protein sequence ID" value="SCU99764.1"/>
    <property type="molecule type" value="Genomic_DNA"/>
</dbReference>
<feature type="transmembrane region" description="Helical" evidence="10">
    <location>
        <begin position="931"/>
        <end position="947"/>
    </location>
</feature>